<dbReference type="Proteomes" id="UP000037046">
    <property type="component" value="Unassembled WGS sequence"/>
</dbReference>
<reference evidence="2" key="1">
    <citation type="submission" date="2015-07" db="EMBL/GenBank/DDBJ databases">
        <title>Draft Genome Sequence of Roseovarius tolerans EL-164, a producer of N-Acylated Alanine Methyl Esters (NAMEs).</title>
        <authorList>
            <person name="Voget S."/>
            <person name="Bruns H."/>
            <person name="Wagner-Doebler I."/>
            <person name="Schulz S."/>
            <person name="Daniel R."/>
        </authorList>
    </citation>
    <scope>NUCLEOTIDE SEQUENCE [LARGE SCALE GENOMIC DNA]</scope>
    <source>
        <strain evidence="2">EL-164</strain>
    </source>
</reference>
<evidence type="ECO:0000313" key="2">
    <source>
        <dbReference type="Proteomes" id="UP000037046"/>
    </source>
</evidence>
<name>A0A0L6CY42_9RHOB</name>
<accession>A0A0L6CY42</accession>
<dbReference type="EMBL" id="LGVV01000007">
    <property type="protein sequence ID" value="KNX42615.1"/>
    <property type="molecule type" value="Genomic_DNA"/>
</dbReference>
<sequence>MRQERFKRAPRLGTRLVDHARRQIGAATAERATGGICGDYLIAGPRQHAQRSARNIRLHPAVERVGEENDLARLGRGAGALHLGIAEIIAAKHWQGTCTRQPGDAFTQGGQKRRAVAQGDETAQCHGEASIARHLGDQAGAQTEPKLLAALIEHLGLHFGHVHAGGAFALAGLAADAQLHRLGHLVGKERVLAQSARQRKPQCVGAAPRHVALIAGHAVAGTHRAARQLAAGAVVVAHLDRALKATALAGPGGPVVPRLEIGEIIARRIAHQAAVIHFRRMHDLAGIEAGVGIERRLDLFEGAQDARAEHRAVKLGAHDTVAMLAGMRALVVAHHLERGFGDLAHLAHVLFQLEVEHRAHVQAPLGGVGIPCAGGAVLMKDLCQTVSVIRQMIKRHGAILDEGHGLSLVLHRHHDVEPRLAQLSDLGGKGHVPDLDHAAFVAVALAEAIAQI</sequence>
<dbReference type="AlphaFoldDB" id="A0A0L6CY42"/>
<protein>
    <submittedName>
        <fullName evidence="1">Uncharacterized protein</fullName>
    </submittedName>
</protein>
<gene>
    <name evidence="1" type="ORF">ROTO_09170</name>
</gene>
<comment type="caution">
    <text evidence="1">The sequence shown here is derived from an EMBL/GenBank/DDBJ whole genome shotgun (WGS) entry which is preliminary data.</text>
</comment>
<keyword evidence="2" id="KW-1185">Reference proteome</keyword>
<evidence type="ECO:0000313" key="1">
    <source>
        <dbReference type="EMBL" id="KNX42615.1"/>
    </source>
</evidence>
<proteinExistence type="predicted"/>
<organism evidence="1 2">
    <name type="scientific">Roseovarius tolerans</name>
    <dbReference type="NCBI Taxonomy" id="74031"/>
    <lineage>
        <taxon>Bacteria</taxon>
        <taxon>Pseudomonadati</taxon>
        <taxon>Pseudomonadota</taxon>
        <taxon>Alphaproteobacteria</taxon>
        <taxon>Rhodobacterales</taxon>
        <taxon>Roseobacteraceae</taxon>
        <taxon>Roseovarius</taxon>
    </lineage>
</organism>